<dbReference type="PANTHER" id="PTHR13190:SF1">
    <property type="entry name" value="AUTOPHAGY-RELATED 2, ISOFORM A"/>
    <property type="match status" value="1"/>
</dbReference>
<evidence type="ECO:0000256" key="11">
    <source>
        <dbReference type="ARBA" id="ARBA00024615"/>
    </source>
</evidence>
<dbReference type="GO" id="GO:0061908">
    <property type="term" value="C:phagophore"/>
    <property type="evidence" value="ECO:0007669"/>
    <property type="project" value="TreeGrafter"/>
</dbReference>
<evidence type="ECO:0000256" key="3">
    <source>
        <dbReference type="ARBA" id="ARBA00009714"/>
    </source>
</evidence>
<dbReference type="GO" id="GO:0061709">
    <property type="term" value="P:reticulophagy"/>
    <property type="evidence" value="ECO:0007669"/>
    <property type="project" value="TreeGrafter"/>
</dbReference>
<evidence type="ECO:0000256" key="9">
    <source>
        <dbReference type="ARBA" id="ARBA00023136"/>
    </source>
</evidence>
<evidence type="ECO:0000256" key="4">
    <source>
        <dbReference type="ARBA" id="ARBA00018070"/>
    </source>
</evidence>
<dbReference type="GO" id="GO:0034727">
    <property type="term" value="P:piecemeal microautophagy of the nucleus"/>
    <property type="evidence" value="ECO:0007669"/>
    <property type="project" value="TreeGrafter"/>
</dbReference>
<feature type="region of interest" description="Disordered" evidence="12">
    <location>
        <begin position="158"/>
        <end position="181"/>
    </location>
</feature>
<accession>A0A9W7L6S6</accession>
<evidence type="ECO:0000313" key="14">
    <source>
        <dbReference type="Proteomes" id="UP001165065"/>
    </source>
</evidence>
<reference evidence="14" key="1">
    <citation type="journal article" date="2023" name="Commun. Biol.">
        <title>Genome analysis of Parmales, the sister group of diatoms, reveals the evolutionary specialization of diatoms from phago-mixotrophs to photoautotrophs.</title>
        <authorList>
            <person name="Ban H."/>
            <person name="Sato S."/>
            <person name="Yoshikawa S."/>
            <person name="Yamada K."/>
            <person name="Nakamura Y."/>
            <person name="Ichinomiya M."/>
            <person name="Sato N."/>
            <person name="Blanc-Mathieu R."/>
            <person name="Endo H."/>
            <person name="Kuwata A."/>
            <person name="Ogata H."/>
        </authorList>
    </citation>
    <scope>NUCLEOTIDE SEQUENCE [LARGE SCALE GENOMIC DNA]</scope>
</reference>
<dbReference type="GO" id="GO:0061723">
    <property type="term" value="P:glycophagy"/>
    <property type="evidence" value="ECO:0007669"/>
    <property type="project" value="TreeGrafter"/>
</dbReference>
<keyword evidence="7" id="KW-0072">Autophagy</keyword>
<keyword evidence="5" id="KW-0813">Transport</keyword>
<comment type="catalytic activity">
    <reaction evidence="10">
        <text>a 1,2-diacyl-sn-glycero-3-phospho-L-serine(in) = a 1,2-diacyl-sn-glycero-3-phospho-L-serine(out)</text>
        <dbReference type="Rhea" id="RHEA:38663"/>
        <dbReference type="ChEBI" id="CHEBI:57262"/>
    </reaction>
</comment>
<evidence type="ECO:0000256" key="10">
    <source>
        <dbReference type="ARBA" id="ARBA00024479"/>
    </source>
</evidence>
<proteinExistence type="inferred from homology"/>
<evidence type="ECO:0000256" key="12">
    <source>
        <dbReference type="SAM" id="MobiDB-lite"/>
    </source>
</evidence>
<sequence>MVDQYASNLKSAGVSTHEGGLMNTGGEIYFGSEIGDEEGFWDANGGSLRGSLIGGISEGIEGRRRKWAVEIEGVEVGIEVGGREVFVEGIGGRYEDNDGEGYNISVEDLRVKGEVYGRVEGGGKLEWRNGWKGEIGRVEVKVKDGDFEWFEKLGELAEEFKPTKDSGEDNEEGNNEDGNNNEIIVEGGEEAYEETHFKWKGFSLVFTKQEVEAWVEIGEGGGRKSKQGGGEGRIETANFEVSGIRAGYRTDGEERKIVEMLESKVTGEQIRVVRVKGEAGWFRENMIWWDQGEREREGGGVRVEIPVFHVELEEKDLGVMKLLGGGGEKEKEKEKAKTKTHTASASTPSLLTNVRLDVGLLTLTLKEDKGHDAEGMSPYFEDVERGAEGGEGSMTRSTAFGGACMFELTLCGLSFFTRLRNQGGGMEFVKARIKELSGQEGRRDGKKDKRKMQLYRRNDVPSREEFMVEVEFKKDTGEGGLVKIDLTELCWRYRVNEGVMLRVIGKFGKGGGGGEEENRDGPKESSFADSNSSYAIFFNLHSPLVHYVSPQSPSVTPATFLLSVNEVKISTVNMGGGGVRWKAFFQGVEGRVGNKRIEDLTTGRLVTPITISTLTLILLRDPNATPPNPRMSFQISQPDKGPSAECVRLYLCRDTFRIMMEMVGQWWWLFGCSRELEEEIREEVRKRREGVKDKEMQEVVEGEIEGGGEEVGGDLFFSRMVEDPHYSEKGEGEDEEEQFYDGEGDLINTPDDQLTATQLREKYQVIGGDKANEGVGEDEGDILGITIEDNYYTLDMKVNAHPLEMDEGGDGGIMTSVEQEDDIGDLSLDSSWVYDDFPSYASAPTGAIWYNADDGGGERKSKQIKIFPQHVPVAGGRGGIEEGDMGVRDIVGGDEGVEVGTSCVVNGLTVVVRLFEGYDWVEDVEGEVALELRIRDREGGNRLAKYGLVEVEGEGGEGGGGDDDVDEGASKGRRMVRRICRNSSKFFEVTVRNLSMRTDSVTPTESIMKGSRLASAMDINLGDFWCLECITSEEEKKAFLEWRNDVVHPRDEDEGMVMIKLVSFHPEQKFSVDAKLMSNDSRFAMKMQPLRCFIDQRVIFFVKDFFDPLAGYEGLDKVAAEGGRGGAEKRKGGEGEKVDDLMEARETETYFKSANVNATKMKINYTPVGVDLAALKTGKYSELINLFPLDDLLLDLEPLKLENVTGWGTLFSKICSDWISHITATQVHRFVQATPPFNTITNLGSAAQQLVVIPMEEYKKKPNVHGVHRGVNKGLRKFSEGVAVEGANTISKVSKFIANKAAEGLGDAKSSLLATDSDDIAEAGKAASRGLRSARNSITMIPDVKERKGGWKAGMLVPIAVVQAGGGGAEAVSVSMLALRNKVRPDLRKEDRDRRNSEF</sequence>
<dbReference type="GO" id="GO:0000045">
    <property type="term" value="P:autophagosome assembly"/>
    <property type="evidence" value="ECO:0007669"/>
    <property type="project" value="TreeGrafter"/>
</dbReference>
<dbReference type="Proteomes" id="UP001165065">
    <property type="component" value="Unassembled WGS sequence"/>
</dbReference>
<evidence type="ECO:0000256" key="5">
    <source>
        <dbReference type="ARBA" id="ARBA00022448"/>
    </source>
</evidence>
<comment type="similarity">
    <text evidence="3">Belongs to the ATG2 family.</text>
</comment>
<feature type="region of interest" description="Disordered" evidence="12">
    <location>
        <begin position="323"/>
        <end position="348"/>
    </location>
</feature>
<dbReference type="OrthoDB" id="18982at2759"/>
<dbReference type="GO" id="GO:0005789">
    <property type="term" value="C:endoplasmic reticulum membrane"/>
    <property type="evidence" value="ECO:0007669"/>
    <property type="project" value="UniProtKB-SubCell"/>
</dbReference>
<keyword evidence="8" id="KW-0445">Lipid transport</keyword>
<keyword evidence="6" id="KW-0256">Endoplasmic reticulum</keyword>
<dbReference type="GO" id="GO:0032266">
    <property type="term" value="F:phosphatidylinositol-3-phosphate binding"/>
    <property type="evidence" value="ECO:0007669"/>
    <property type="project" value="TreeGrafter"/>
</dbReference>
<dbReference type="PANTHER" id="PTHR13190">
    <property type="entry name" value="AUTOPHAGY-RELATED 2, ISOFORM A"/>
    <property type="match status" value="1"/>
</dbReference>
<organism evidence="13 14">
    <name type="scientific">Triparma columacea</name>
    <dbReference type="NCBI Taxonomy" id="722753"/>
    <lineage>
        <taxon>Eukaryota</taxon>
        <taxon>Sar</taxon>
        <taxon>Stramenopiles</taxon>
        <taxon>Ochrophyta</taxon>
        <taxon>Bolidophyceae</taxon>
        <taxon>Parmales</taxon>
        <taxon>Triparmaceae</taxon>
        <taxon>Triparma</taxon>
    </lineage>
</organism>
<evidence type="ECO:0000313" key="13">
    <source>
        <dbReference type="EMBL" id="GMI34435.1"/>
    </source>
</evidence>
<gene>
    <name evidence="13" type="ORF">TrCOL_g12817</name>
</gene>
<feature type="compositionally biased region" description="Basic and acidic residues" evidence="12">
    <location>
        <begin position="158"/>
        <end position="167"/>
    </location>
</feature>
<keyword evidence="9" id="KW-0472">Membrane</keyword>
<comment type="caution">
    <text evidence="13">The sequence shown here is derived from an EMBL/GenBank/DDBJ whole genome shotgun (WGS) entry which is preliminary data.</text>
</comment>
<protein>
    <recommendedName>
        <fullName evidence="4">Autophagy-related protein 2</fullName>
    </recommendedName>
</protein>
<dbReference type="GO" id="GO:0043495">
    <property type="term" value="F:protein-membrane adaptor activity"/>
    <property type="evidence" value="ECO:0007669"/>
    <property type="project" value="TreeGrafter"/>
</dbReference>
<keyword evidence="14" id="KW-1185">Reference proteome</keyword>
<evidence type="ECO:0000256" key="8">
    <source>
        <dbReference type="ARBA" id="ARBA00023055"/>
    </source>
</evidence>
<evidence type="ECO:0000256" key="2">
    <source>
        <dbReference type="ARBA" id="ARBA00004623"/>
    </source>
</evidence>
<comment type="catalytic activity">
    <reaction evidence="11">
        <text>a 1,2-diacyl-sn-glycero-3-phosphoethanolamine(in) = a 1,2-diacyl-sn-glycero-3-phosphoethanolamine(out)</text>
        <dbReference type="Rhea" id="RHEA:38895"/>
        <dbReference type="ChEBI" id="CHEBI:64612"/>
    </reaction>
</comment>
<dbReference type="GO" id="GO:0000422">
    <property type="term" value="P:autophagy of mitochondrion"/>
    <property type="evidence" value="ECO:0007669"/>
    <property type="project" value="TreeGrafter"/>
</dbReference>
<dbReference type="Pfam" id="PF13329">
    <property type="entry name" value="ATG2_CAD"/>
    <property type="match status" value="1"/>
</dbReference>
<evidence type="ECO:0000256" key="1">
    <source>
        <dbReference type="ARBA" id="ARBA00004406"/>
    </source>
</evidence>
<evidence type="ECO:0000256" key="6">
    <source>
        <dbReference type="ARBA" id="ARBA00022824"/>
    </source>
</evidence>
<dbReference type="EMBL" id="BRYA01000042">
    <property type="protein sequence ID" value="GMI34435.1"/>
    <property type="molecule type" value="Genomic_DNA"/>
</dbReference>
<dbReference type="GO" id="GO:0034045">
    <property type="term" value="C:phagophore assembly site membrane"/>
    <property type="evidence" value="ECO:0007669"/>
    <property type="project" value="UniProtKB-SubCell"/>
</dbReference>
<dbReference type="InterPro" id="IPR026849">
    <property type="entry name" value="ATG2"/>
</dbReference>
<dbReference type="GO" id="GO:0006869">
    <property type="term" value="P:lipid transport"/>
    <property type="evidence" value="ECO:0007669"/>
    <property type="project" value="UniProtKB-KW"/>
</dbReference>
<evidence type="ECO:0000256" key="7">
    <source>
        <dbReference type="ARBA" id="ARBA00023006"/>
    </source>
</evidence>
<comment type="subcellular location">
    <subcellularLocation>
        <location evidence="1">Endoplasmic reticulum membrane</location>
        <topology evidence="1">Peripheral membrane protein</topology>
    </subcellularLocation>
    <subcellularLocation>
        <location evidence="2">Preautophagosomal structure membrane</location>
        <topology evidence="2">Peripheral membrane protein</topology>
    </subcellularLocation>
</comment>
<feature type="compositionally biased region" description="Basic and acidic residues" evidence="12">
    <location>
        <begin position="327"/>
        <end position="337"/>
    </location>
</feature>
<name>A0A9W7L6S6_9STRA</name>